<evidence type="ECO:0000313" key="4">
    <source>
        <dbReference type="Proteomes" id="UP000318669"/>
    </source>
</evidence>
<dbReference type="PROSITE" id="PS51257">
    <property type="entry name" value="PROKAR_LIPOPROTEIN"/>
    <property type="match status" value="1"/>
</dbReference>
<keyword evidence="3" id="KW-1185">Reference proteome</keyword>
<evidence type="ECO:0000313" key="1">
    <source>
        <dbReference type="EMBL" id="TRX09804.1"/>
    </source>
</evidence>
<dbReference type="EMBL" id="VJZN01000002">
    <property type="protein sequence ID" value="TRX09804.1"/>
    <property type="molecule type" value="Genomic_DNA"/>
</dbReference>
<gene>
    <name evidence="2" type="ORF">FNW11_06545</name>
    <name evidence="1" type="ORF">FNW12_01425</name>
</gene>
<accession>A0A553BRZ6</accession>
<organism evidence="2 4">
    <name type="scientific">Flavobacterium gawalongense</name>
    <dbReference type="NCBI Taxonomy" id="2594432"/>
    <lineage>
        <taxon>Bacteria</taxon>
        <taxon>Pseudomonadati</taxon>
        <taxon>Bacteroidota</taxon>
        <taxon>Flavobacteriia</taxon>
        <taxon>Flavobacteriales</taxon>
        <taxon>Flavobacteriaceae</taxon>
        <taxon>Flavobacterium</taxon>
    </lineage>
</organism>
<evidence type="ECO:0000313" key="2">
    <source>
        <dbReference type="EMBL" id="TRX11030.1"/>
    </source>
</evidence>
<dbReference type="AlphaFoldDB" id="A0A553BRZ6"/>
<evidence type="ECO:0008006" key="5">
    <source>
        <dbReference type="Google" id="ProtNLM"/>
    </source>
</evidence>
<dbReference type="SUPFAM" id="SSF50965">
    <property type="entry name" value="Galactose oxidase, central domain"/>
    <property type="match status" value="1"/>
</dbReference>
<reference evidence="3 4" key="1">
    <citation type="submission" date="2019-07" db="EMBL/GenBank/DDBJ databases">
        <title>Novel species of Flavobacterium.</title>
        <authorList>
            <person name="Liu Q."/>
            <person name="Xin Y.-H."/>
        </authorList>
    </citation>
    <scope>NUCLEOTIDE SEQUENCE [LARGE SCALE GENOMIC DNA]</scope>
    <source>
        <strain evidence="1 3">GSP39</strain>
        <strain evidence="2 4">GSR22</strain>
    </source>
</reference>
<sequence>MKLLFKLLALNCAIFFISCSGESSSESEVKQVKDDFSYLVVNSTGKINKIGNKTGAISTYSAFNGFNTSAFLDLNTVTSNSNKIFLIEYLSTDKLFVFDKNTNLTTSNNLVYPSALTGLDPALISLQWNDSNNLLFGILKSNKDDSKSICYFVTINPTTFEVIYTGISFNQKSSFSTFINGNKFYSSCYNDNTIEINLENNTSKPLFFNSSNTPISFTRSAISTNNILYGMKGLVGNINGVSLFKFDLLNNTYTDILPNEVYGLNSVFGKGFIDNSKNQYVIISNLNNKSGILKYNISSNSTEFVDINEDSNMVIIEKISN</sequence>
<name>A0A553BRZ6_9FLAO</name>
<evidence type="ECO:0000313" key="3">
    <source>
        <dbReference type="Proteomes" id="UP000318528"/>
    </source>
</evidence>
<dbReference type="RefSeq" id="WP_143386552.1">
    <property type="nucleotide sequence ID" value="NZ_VJZL01000008.1"/>
</dbReference>
<proteinExistence type="predicted"/>
<dbReference type="OrthoDB" id="1344476at2"/>
<dbReference type="InterPro" id="IPR011043">
    <property type="entry name" value="Gal_Oxase/kelch_b-propeller"/>
</dbReference>
<comment type="caution">
    <text evidence="2">The sequence shown here is derived from an EMBL/GenBank/DDBJ whole genome shotgun (WGS) entry which is preliminary data.</text>
</comment>
<dbReference type="Proteomes" id="UP000318528">
    <property type="component" value="Unassembled WGS sequence"/>
</dbReference>
<dbReference type="EMBL" id="VJZL01000008">
    <property type="protein sequence ID" value="TRX11030.1"/>
    <property type="molecule type" value="Genomic_DNA"/>
</dbReference>
<protein>
    <recommendedName>
        <fullName evidence="5">Lipoprotein</fullName>
    </recommendedName>
</protein>
<dbReference type="Proteomes" id="UP000318669">
    <property type="component" value="Unassembled WGS sequence"/>
</dbReference>